<accession>A0ABT4SWN8</accession>
<dbReference type="InterPro" id="IPR001279">
    <property type="entry name" value="Metallo-B-lactamas"/>
</dbReference>
<dbReference type="PANTHER" id="PTHR42951">
    <property type="entry name" value="METALLO-BETA-LACTAMASE DOMAIN-CONTAINING"/>
    <property type="match status" value="1"/>
</dbReference>
<dbReference type="InterPro" id="IPR050855">
    <property type="entry name" value="NDM-1-like"/>
</dbReference>
<evidence type="ECO:0000313" key="2">
    <source>
        <dbReference type="EMBL" id="MDA0641668.1"/>
    </source>
</evidence>
<dbReference type="PANTHER" id="PTHR42951:SF17">
    <property type="entry name" value="METALLO-BETA-LACTAMASE DOMAIN-CONTAINING PROTEIN"/>
    <property type="match status" value="1"/>
</dbReference>
<dbReference type="SMART" id="SM00849">
    <property type="entry name" value="Lactamase_B"/>
    <property type="match status" value="1"/>
</dbReference>
<reference evidence="2 3" key="1">
    <citation type="submission" date="2022-11" db="EMBL/GenBank/DDBJ databases">
        <title>Nonomuraea corallina sp. nov., a new species of the genus Nonomuraea isolated from sea side sediment in Thai sea.</title>
        <authorList>
            <person name="Ngamcharungchit C."/>
            <person name="Matsumoto A."/>
            <person name="Suriyachadkun C."/>
            <person name="Panbangred W."/>
            <person name="Inahashi Y."/>
            <person name="Intra B."/>
        </authorList>
    </citation>
    <scope>NUCLEOTIDE SEQUENCE [LARGE SCALE GENOMIC DNA]</scope>
    <source>
        <strain evidence="2 3">DSM 43553</strain>
    </source>
</reference>
<evidence type="ECO:0000313" key="3">
    <source>
        <dbReference type="Proteomes" id="UP001212498"/>
    </source>
</evidence>
<organism evidence="2 3">
    <name type="scientific">Nonomuraea ferruginea</name>
    <dbReference type="NCBI Taxonomy" id="46174"/>
    <lineage>
        <taxon>Bacteria</taxon>
        <taxon>Bacillati</taxon>
        <taxon>Actinomycetota</taxon>
        <taxon>Actinomycetes</taxon>
        <taxon>Streptosporangiales</taxon>
        <taxon>Streptosporangiaceae</taxon>
        <taxon>Nonomuraea</taxon>
    </lineage>
</organism>
<dbReference type="CDD" id="cd07721">
    <property type="entry name" value="yflN-like_MBL-fold"/>
    <property type="match status" value="1"/>
</dbReference>
<comment type="caution">
    <text evidence="2">The sequence shown here is derived from an EMBL/GenBank/DDBJ whole genome shotgun (WGS) entry which is preliminary data.</text>
</comment>
<name>A0ABT4SWN8_9ACTN</name>
<dbReference type="EMBL" id="JAPNUD010000028">
    <property type="protein sequence ID" value="MDA0641668.1"/>
    <property type="molecule type" value="Genomic_DNA"/>
</dbReference>
<gene>
    <name evidence="2" type="ORF">OUY24_13650</name>
</gene>
<sequence length="230" mass="24624">MELIELTPQLRLLRFPVGNAYLWHERDALTLIDTGVAGSGKDVEGAIHFLGFTLADLRHVIVTHGHDDHHGALAEIAADATVMVHRADAPVVRGEAAQQTPERADMPEWEREIYDSLPPMPPVPAARVDRELEGCEVIDFGGGAEVIPIPGHTDGSIALHLPAHRLLFAGDTVANVNGQVILGVFNADRARTAASFRRLADLDLGLVCVGHGDPISGDASACLREVAARL</sequence>
<dbReference type="Pfam" id="PF00753">
    <property type="entry name" value="Lactamase_B"/>
    <property type="match status" value="1"/>
</dbReference>
<keyword evidence="3" id="KW-1185">Reference proteome</keyword>
<dbReference type="RefSeq" id="WP_271276471.1">
    <property type="nucleotide sequence ID" value="NZ_BAABFD010000030.1"/>
</dbReference>
<dbReference type="Gene3D" id="3.60.15.10">
    <property type="entry name" value="Ribonuclease Z/Hydroxyacylglutathione hydrolase-like"/>
    <property type="match status" value="1"/>
</dbReference>
<protein>
    <submittedName>
        <fullName evidence="2">MBL fold metallo-hydrolase</fullName>
    </submittedName>
</protein>
<feature type="domain" description="Metallo-beta-lactamase" evidence="1">
    <location>
        <begin position="17"/>
        <end position="211"/>
    </location>
</feature>
<dbReference type="Proteomes" id="UP001212498">
    <property type="component" value="Unassembled WGS sequence"/>
</dbReference>
<proteinExistence type="predicted"/>
<dbReference type="SUPFAM" id="SSF56281">
    <property type="entry name" value="Metallo-hydrolase/oxidoreductase"/>
    <property type="match status" value="1"/>
</dbReference>
<dbReference type="InterPro" id="IPR036866">
    <property type="entry name" value="RibonucZ/Hydroxyglut_hydro"/>
</dbReference>
<evidence type="ECO:0000259" key="1">
    <source>
        <dbReference type="SMART" id="SM00849"/>
    </source>
</evidence>